<evidence type="ECO:0000313" key="2">
    <source>
        <dbReference type="Proteomes" id="UP000091857"/>
    </source>
</evidence>
<name>A0ACB7FZP5_MANES</name>
<dbReference type="EMBL" id="CM004404">
    <property type="protein sequence ID" value="KAG8632778.1"/>
    <property type="molecule type" value="Genomic_DNA"/>
</dbReference>
<comment type="caution">
    <text evidence="1">The sequence shown here is derived from an EMBL/GenBank/DDBJ whole genome shotgun (WGS) entry which is preliminary data.</text>
</comment>
<proteinExistence type="predicted"/>
<sequence>MAESASLLALLMFQYKLATQVSEQMIAHRRGLLTRKKNPAKNGLKRWWLQEVKSTKNA</sequence>
<protein>
    <submittedName>
        <fullName evidence="1">Uncharacterized protein</fullName>
    </submittedName>
</protein>
<evidence type="ECO:0000313" key="1">
    <source>
        <dbReference type="EMBL" id="KAG8632778.1"/>
    </source>
</evidence>
<organism evidence="1 2">
    <name type="scientific">Manihot esculenta</name>
    <name type="common">Cassava</name>
    <name type="synonym">Jatropha manihot</name>
    <dbReference type="NCBI Taxonomy" id="3983"/>
    <lineage>
        <taxon>Eukaryota</taxon>
        <taxon>Viridiplantae</taxon>
        <taxon>Streptophyta</taxon>
        <taxon>Embryophyta</taxon>
        <taxon>Tracheophyta</taxon>
        <taxon>Spermatophyta</taxon>
        <taxon>Magnoliopsida</taxon>
        <taxon>eudicotyledons</taxon>
        <taxon>Gunneridae</taxon>
        <taxon>Pentapetalae</taxon>
        <taxon>rosids</taxon>
        <taxon>fabids</taxon>
        <taxon>Malpighiales</taxon>
        <taxon>Euphorbiaceae</taxon>
        <taxon>Crotonoideae</taxon>
        <taxon>Manihoteae</taxon>
        <taxon>Manihot</taxon>
    </lineage>
</organism>
<keyword evidence="2" id="KW-1185">Reference proteome</keyword>
<dbReference type="Proteomes" id="UP000091857">
    <property type="component" value="Chromosome 18"/>
</dbReference>
<reference evidence="2" key="1">
    <citation type="journal article" date="2016" name="Nat. Biotechnol.">
        <title>Sequencing wild and cultivated cassava and related species reveals extensive interspecific hybridization and genetic diversity.</title>
        <authorList>
            <person name="Bredeson J.V."/>
            <person name="Lyons J.B."/>
            <person name="Prochnik S.E."/>
            <person name="Wu G.A."/>
            <person name="Ha C.M."/>
            <person name="Edsinger-Gonzales E."/>
            <person name="Grimwood J."/>
            <person name="Schmutz J."/>
            <person name="Rabbi I.Y."/>
            <person name="Egesi C."/>
            <person name="Nauluvula P."/>
            <person name="Lebot V."/>
            <person name="Ndunguru J."/>
            <person name="Mkamilo G."/>
            <person name="Bart R.S."/>
            <person name="Setter T.L."/>
            <person name="Gleadow R.M."/>
            <person name="Kulakow P."/>
            <person name="Ferguson M.E."/>
            <person name="Rounsley S."/>
            <person name="Rokhsar D.S."/>
        </authorList>
    </citation>
    <scope>NUCLEOTIDE SEQUENCE [LARGE SCALE GENOMIC DNA]</scope>
    <source>
        <strain evidence="2">cv. AM560-2</strain>
    </source>
</reference>
<gene>
    <name evidence="1" type="ORF">MANES_18G056901v8</name>
</gene>
<accession>A0ACB7FZP5</accession>